<protein>
    <recommendedName>
        <fullName evidence="2">SCP domain-containing protein</fullName>
    </recommendedName>
</protein>
<dbReference type="PANTHER" id="PTHR10334">
    <property type="entry name" value="CYSTEINE-RICH SECRETORY PROTEIN-RELATED"/>
    <property type="match status" value="1"/>
</dbReference>
<dbReference type="Gene3D" id="3.40.33.10">
    <property type="entry name" value="CAP"/>
    <property type="match status" value="1"/>
</dbReference>
<feature type="chain" id="PRO_5046502292" description="SCP domain-containing protein" evidence="1">
    <location>
        <begin position="21"/>
        <end position="201"/>
    </location>
</feature>
<keyword evidence="4" id="KW-1185">Reference proteome</keyword>
<dbReference type="PRINTS" id="PR00838">
    <property type="entry name" value="V5ALLERGEN"/>
</dbReference>
<dbReference type="InterPro" id="IPR034113">
    <property type="entry name" value="SCP_GAPR1-like"/>
</dbReference>
<reference evidence="3 4" key="1">
    <citation type="journal article" date="2025" name="Microbiol. Resour. Announc.">
        <title>Draft genome sequences for Neonectria magnoliae and Neonectria punicea, canker pathogens of Liriodendron tulipifera and Acer saccharum in West Virginia.</title>
        <authorList>
            <person name="Petronek H.M."/>
            <person name="Kasson M.T."/>
            <person name="Metheny A.M."/>
            <person name="Stauder C.M."/>
            <person name="Lovett B."/>
            <person name="Lynch S.C."/>
            <person name="Garnas J.R."/>
            <person name="Kasson L.R."/>
            <person name="Stajich J.E."/>
        </authorList>
    </citation>
    <scope>NUCLEOTIDE SEQUENCE [LARGE SCALE GENOMIC DNA]</scope>
    <source>
        <strain evidence="3 4">NRRL 64651</strain>
    </source>
</reference>
<dbReference type="CDD" id="cd05382">
    <property type="entry name" value="CAP_GAPR1-like"/>
    <property type="match status" value="1"/>
</dbReference>
<dbReference type="InterPro" id="IPR018244">
    <property type="entry name" value="Allrgn_V5/Tpx1_CS"/>
</dbReference>
<dbReference type="SUPFAM" id="SSF55797">
    <property type="entry name" value="PR-1-like"/>
    <property type="match status" value="1"/>
</dbReference>
<evidence type="ECO:0000313" key="4">
    <source>
        <dbReference type="Proteomes" id="UP001498421"/>
    </source>
</evidence>
<sequence>MHFSSFAVFAVATLVTGTVAHLPEEAVLHGLVAWDVPATVPTTFAKQTASASVNEKPVAATPLAALSFGLTADQQVALIAHNVARAEVGVKALTWDTKLAANAQKWATHLTTLGTLKHADVNDQGENLYMQSGTKTPYANATTMWIAEKSSYSGQAIDDNFAIYGHYTQIVWSSTTKVGMAIATGSNGYTYVVARYSPPGN</sequence>
<dbReference type="InterPro" id="IPR001283">
    <property type="entry name" value="CRISP-related"/>
</dbReference>
<evidence type="ECO:0000256" key="1">
    <source>
        <dbReference type="SAM" id="SignalP"/>
    </source>
</evidence>
<evidence type="ECO:0000259" key="2">
    <source>
        <dbReference type="SMART" id="SM00198"/>
    </source>
</evidence>
<dbReference type="PRINTS" id="PR00837">
    <property type="entry name" value="V5TPXLIKE"/>
</dbReference>
<dbReference type="Pfam" id="PF00188">
    <property type="entry name" value="CAP"/>
    <property type="match status" value="1"/>
</dbReference>
<dbReference type="InterPro" id="IPR014044">
    <property type="entry name" value="CAP_dom"/>
</dbReference>
<dbReference type="EMBL" id="JAZAVK010000112">
    <property type="protein sequence ID" value="KAK7422176.1"/>
    <property type="molecule type" value="Genomic_DNA"/>
</dbReference>
<dbReference type="InterPro" id="IPR035940">
    <property type="entry name" value="CAP_sf"/>
</dbReference>
<proteinExistence type="predicted"/>
<comment type="caution">
    <text evidence="3">The sequence shown here is derived from an EMBL/GenBank/DDBJ whole genome shotgun (WGS) entry which is preliminary data.</text>
</comment>
<evidence type="ECO:0000313" key="3">
    <source>
        <dbReference type="EMBL" id="KAK7422176.1"/>
    </source>
</evidence>
<feature type="signal peptide" evidence="1">
    <location>
        <begin position="1"/>
        <end position="20"/>
    </location>
</feature>
<dbReference type="SMART" id="SM00198">
    <property type="entry name" value="SCP"/>
    <property type="match status" value="1"/>
</dbReference>
<organism evidence="3 4">
    <name type="scientific">Neonectria magnoliae</name>
    <dbReference type="NCBI Taxonomy" id="2732573"/>
    <lineage>
        <taxon>Eukaryota</taxon>
        <taxon>Fungi</taxon>
        <taxon>Dikarya</taxon>
        <taxon>Ascomycota</taxon>
        <taxon>Pezizomycotina</taxon>
        <taxon>Sordariomycetes</taxon>
        <taxon>Hypocreomycetidae</taxon>
        <taxon>Hypocreales</taxon>
        <taxon>Nectriaceae</taxon>
        <taxon>Neonectria</taxon>
    </lineage>
</organism>
<keyword evidence="1" id="KW-0732">Signal</keyword>
<name>A0ABR1HNN7_9HYPO</name>
<gene>
    <name evidence="3" type="ORF">QQZ08_009644</name>
</gene>
<feature type="domain" description="SCP" evidence="2">
    <location>
        <begin position="72"/>
        <end position="201"/>
    </location>
</feature>
<accession>A0ABR1HNN7</accession>
<dbReference type="Proteomes" id="UP001498421">
    <property type="component" value="Unassembled WGS sequence"/>
</dbReference>
<dbReference type="PROSITE" id="PS01009">
    <property type="entry name" value="CRISP_1"/>
    <property type="match status" value="1"/>
</dbReference>
<dbReference type="InterPro" id="IPR002413">
    <property type="entry name" value="V5_allergen-like"/>
</dbReference>